<comment type="similarity">
    <text evidence="3 11">Belongs to the FliG family.</text>
</comment>
<dbReference type="EMBL" id="CP066167">
    <property type="protein sequence ID" value="QQD19732.1"/>
    <property type="molecule type" value="Genomic_DNA"/>
</dbReference>
<dbReference type="Pfam" id="PF14841">
    <property type="entry name" value="FliG_M"/>
    <property type="match status" value="1"/>
</dbReference>
<dbReference type="Gene3D" id="1.10.220.30">
    <property type="match status" value="3"/>
</dbReference>
<dbReference type="InterPro" id="IPR023087">
    <property type="entry name" value="Flg_Motor_Flig_C"/>
</dbReference>
<evidence type="ECO:0000313" key="16">
    <source>
        <dbReference type="Proteomes" id="UP000596063"/>
    </source>
</evidence>
<evidence type="ECO:0000256" key="7">
    <source>
        <dbReference type="ARBA" id="ARBA00022779"/>
    </source>
</evidence>
<feature type="domain" description="Flagellar motor switch protein FliG N-terminal" evidence="14">
    <location>
        <begin position="15"/>
        <end position="113"/>
    </location>
</feature>
<dbReference type="SUPFAM" id="SSF48029">
    <property type="entry name" value="FliG"/>
    <property type="match status" value="2"/>
</dbReference>
<evidence type="ECO:0000259" key="14">
    <source>
        <dbReference type="Pfam" id="PF14842"/>
    </source>
</evidence>
<dbReference type="GO" id="GO:0005886">
    <property type="term" value="C:plasma membrane"/>
    <property type="evidence" value="ECO:0007669"/>
    <property type="project" value="UniProtKB-SubCell"/>
</dbReference>
<dbReference type="InterPro" id="IPR000090">
    <property type="entry name" value="Flg_Motor_Flig"/>
</dbReference>
<dbReference type="PRINTS" id="PR00954">
    <property type="entry name" value="FLGMOTORFLIG"/>
</dbReference>
<evidence type="ECO:0000256" key="4">
    <source>
        <dbReference type="ARBA" id="ARBA00021870"/>
    </source>
</evidence>
<keyword evidence="15" id="KW-0966">Cell projection</keyword>
<evidence type="ECO:0000256" key="3">
    <source>
        <dbReference type="ARBA" id="ARBA00010299"/>
    </source>
</evidence>
<evidence type="ECO:0000259" key="12">
    <source>
        <dbReference type="Pfam" id="PF01706"/>
    </source>
</evidence>
<dbReference type="PIRSF" id="PIRSF003161">
    <property type="entry name" value="FliG"/>
    <property type="match status" value="1"/>
</dbReference>
<evidence type="ECO:0000256" key="5">
    <source>
        <dbReference type="ARBA" id="ARBA00022475"/>
    </source>
</evidence>
<dbReference type="Proteomes" id="UP000596063">
    <property type="component" value="Chromosome"/>
</dbReference>
<keyword evidence="7 11" id="KW-0283">Flagellar rotation</keyword>
<dbReference type="KEGG" id="snan:I6N98_07785"/>
<gene>
    <name evidence="15" type="primary">fliG</name>
    <name evidence="15" type="ORF">I6N98_07785</name>
</gene>
<evidence type="ECO:0000259" key="13">
    <source>
        <dbReference type="Pfam" id="PF14841"/>
    </source>
</evidence>
<name>A0A7T4URP7_9GAMM</name>
<dbReference type="InterPro" id="IPR028263">
    <property type="entry name" value="FliG_N"/>
</dbReference>
<keyword evidence="16" id="KW-1185">Reference proteome</keyword>
<evidence type="ECO:0000256" key="6">
    <source>
        <dbReference type="ARBA" id="ARBA00022500"/>
    </source>
</evidence>
<dbReference type="GO" id="GO:0009425">
    <property type="term" value="C:bacterial-type flagellum basal body"/>
    <property type="evidence" value="ECO:0007669"/>
    <property type="project" value="UniProtKB-SubCell"/>
</dbReference>
<reference evidence="15 16" key="1">
    <citation type="submission" date="2020-12" db="EMBL/GenBank/DDBJ databases">
        <authorList>
            <person name="Shan Y."/>
        </authorList>
    </citation>
    <scope>NUCLEOTIDE SEQUENCE [LARGE SCALE GENOMIC DNA]</scope>
    <source>
        <strain evidence="16">csc3.9</strain>
    </source>
</reference>
<dbReference type="RefSeq" id="WP_198571216.1">
    <property type="nucleotide sequence ID" value="NZ_CP066167.1"/>
</dbReference>
<feature type="domain" description="Flagellar motor switch protein FliG middle" evidence="13">
    <location>
        <begin position="124"/>
        <end position="194"/>
    </location>
</feature>
<dbReference type="PANTHER" id="PTHR30534:SF0">
    <property type="entry name" value="FLAGELLAR MOTOR SWITCH PROTEIN FLIG"/>
    <property type="match status" value="1"/>
</dbReference>
<proteinExistence type="inferred from homology"/>
<dbReference type="PANTHER" id="PTHR30534">
    <property type="entry name" value="FLAGELLAR MOTOR SWITCH PROTEIN FLIG"/>
    <property type="match status" value="1"/>
</dbReference>
<dbReference type="NCBIfam" id="TIGR00207">
    <property type="entry name" value="fliG"/>
    <property type="match status" value="1"/>
</dbReference>
<evidence type="ECO:0000313" key="15">
    <source>
        <dbReference type="EMBL" id="QQD19732.1"/>
    </source>
</evidence>
<comment type="function">
    <text evidence="10 11">FliG is one of three proteins (FliG, FliN, FliM) that forms the rotor-mounted switch complex (C ring), located at the base of the basal body. This complex interacts with the CheY and CheZ chemotaxis proteins, in addition to contacting components of the motor that determine the direction of flagellar rotation.</text>
</comment>
<evidence type="ECO:0000256" key="9">
    <source>
        <dbReference type="ARBA" id="ARBA00023143"/>
    </source>
</evidence>
<evidence type="ECO:0000256" key="1">
    <source>
        <dbReference type="ARBA" id="ARBA00004117"/>
    </source>
</evidence>
<evidence type="ECO:0000256" key="8">
    <source>
        <dbReference type="ARBA" id="ARBA00023136"/>
    </source>
</evidence>
<sequence length="341" mass="37420">MAQAQMAAQGQPAVNGSEKAALLLLMLGEEHASKVLQHLPANQVERIGTAMAGIGRVDNQRAQTVMKDFRDAIQTETSLGVGVQGYLRRLLTGALGEQSGATLADRVLGAEENRDMESLRWLEPEALVGILKDEHPQIIAITLAHLEKEQAAKVLKLFPNEQQENIVYRIANMKTIPEAAMSQLQKMLQKKLSVSTSFKSRNVDGAATVADIINGLDAETETRILERLAQDDEALSTRIQELMFVFSNLLGISDRGIQVLLREVSSDKLPVALKGADPEVKEKIMGNMSKRAREMLEEDMETRGPVKISEVEEAQREILETAKKLAEAGQIDLGKGGDEYL</sequence>
<organism evidence="15 16">
    <name type="scientific">Spongiibacter nanhainus</name>
    <dbReference type="NCBI Taxonomy" id="2794344"/>
    <lineage>
        <taxon>Bacteria</taxon>
        <taxon>Pseudomonadati</taxon>
        <taxon>Pseudomonadota</taxon>
        <taxon>Gammaproteobacteria</taxon>
        <taxon>Cellvibrionales</taxon>
        <taxon>Spongiibacteraceae</taxon>
        <taxon>Spongiibacter</taxon>
    </lineage>
</organism>
<keyword evidence="11" id="KW-0997">Cell inner membrane</keyword>
<evidence type="ECO:0000256" key="10">
    <source>
        <dbReference type="ARBA" id="ARBA00025598"/>
    </source>
</evidence>
<dbReference type="FunFam" id="1.10.220.30:FF:000001">
    <property type="entry name" value="Flagellar motor switch protein FliG"/>
    <property type="match status" value="1"/>
</dbReference>
<evidence type="ECO:0000256" key="2">
    <source>
        <dbReference type="ARBA" id="ARBA00004515"/>
    </source>
</evidence>
<comment type="subcellular location">
    <subcellularLocation>
        <location evidence="1 11">Bacterial flagellum basal body</location>
    </subcellularLocation>
    <subcellularLocation>
        <location evidence="2 11">Cell inner membrane</location>
        <topology evidence="2 11">Peripheral membrane protein</topology>
        <orientation evidence="2 11">Cytoplasmic side</orientation>
    </subcellularLocation>
</comment>
<dbReference type="AlphaFoldDB" id="A0A7T4URP7"/>
<dbReference type="GO" id="GO:0006935">
    <property type="term" value="P:chemotaxis"/>
    <property type="evidence" value="ECO:0007669"/>
    <property type="project" value="UniProtKB-KW"/>
</dbReference>
<keyword evidence="5 11" id="KW-1003">Cell membrane</keyword>
<protein>
    <recommendedName>
        <fullName evidence="4 11">Flagellar motor switch protein FliG</fullName>
    </recommendedName>
</protein>
<evidence type="ECO:0000256" key="11">
    <source>
        <dbReference type="PIRNR" id="PIRNR003161"/>
    </source>
</evidence>
<dbReference type="GO" id="GO:0003774">
    <property type="term" value="F:cytoskeletal motor activity"/>
    <property type="evidence" value="ECO:0007669"/>
    <property type="project" value="InterPro"/>
</dbReference>
<dbReference type="Pfam" id="PF14842">
    <property type="entry name" value="FliG_N"/>
    <property type="match status" value="1"/>
</dbReference>
<keyword evidence="9 11" id="KW-0975">Bacterial flagellum</keyword>
<keyword evidence="6 11" id="KW-0145">Chemotaxis</keyword>
<keyword evidence="8 11" id="KW-0472">Membrane</keyword>
<dbReference type="Pfam" id="PF01706">
    <property type="entry name" value="FliG_C"/>
    <property type="match status" value="1"/>
</dbReference>
<dbReference type="InterPro" id="IPR032779">
    <property type="entry name" value="FliG_M"/>
</dbReference>
<dbReference type="GO" id="GO:0071973">
    <property type="term" value="P:bacterial-type flagellum-dependent cell motility"/>
    <property type="evidence" value="ECO:0007669"/>
    <property type="project" value="InterPro"/>
</dbReference>
<keyword evidence="15" id="KW-0969">Cilium</keyword>
<feature type="domain" description="Flagellar motor switch protein FliG C-terminal" evidence="12">
    <location>
        <begin position="226"/>
        <end position="333"/>
    </location>
</feature>
<accession>A0A7T4URP7</accession>
<keyword evidence="15" id="KW-0282">Flagellum</keyword>
<dbReference type="InterPro" id="IPR011002">
    <property type="entry name" value="FliG_a-hlx"/>
</dbReference>